<dbReference type="InterPro" id="IPR011681">
    <property type="entry name" value="GcrA"/>
</dbReference>
<sequence>MRWVETWSQEQRDLLKTKWEAGVTAQAIADELGISRNAVCGKIDRLKLSRSVKPPPTESELQARKDRIREKNTERMRKRRGSVAFKPKPIPREIPMQCLEPLNLALADLTMKDGRPVECRFITNDDLTDARYCGHAVDSETSWCPHHRLKLQPPRGWIAPAMAPKIAVAA</sequence>
<proteinExistence type="predicted"/>
<dbReference type="EMBL" id="LT670844">
    <property type="protein sequence ID" value="SHJ71850.1"/>
    <property type="molecule type" value="Genomic_DNA"/>
</dbReference>
<feature type="region of interest" description="Disordered" evidence="1">
    <location>
        <begin position="50"/>
        <end position="88"/>
    </location>
</feature>
<dbReference type="OrthoDB" id="9798071at2"/>
<dbReference type="Gene3D" id="1.10.10.60">
    <property type="entry name" value="Homeodomain-like"/>
    <property type="match status" value="1"/>
</dbReference>
<evidence type="ECO:0000313" key="3">
    <source>
        <dbReference type="Proteomes" id="UP000189935"/>
    </source>
</evidence>
<evidence type="ECO:0000256" key="1">
    <source>
        <dbReference type="SAM" id="MobiDB-lite"/>
    </source>
</evidence>
<dbReference type="AlphaFoldDB" id="A0A1M6LL13"/>
<organism evidence="2 3">
    <name type="scientific">Bradyrhizobium lablabi</name>
    <dbReference type="NCBI Taxonomy" id="722472"/>
    <lineage>
        <taxon>Bacteria</taxon>
        <taxon>Pseudomonadati</taxon>
        <taxon>Pseudomonadota</taxon>
        <taxon>Alphaproteobacteria</taxon>
        <taxon>Hyphomicrobiales</taxon>
        <taxon>Nitrobacteraceae</taxon>
        <taxon>Bradyrhizobium</taxon>
    </lineage>
</organism>
<protein>
    <submittedName>
        <fullName evidence="2">GcrA cell cycle regulator</fullName>
    </submittedName>
</protein>
<accession>A0A1M6LL13</accession>
<dbReference type="Pfam" id="PF07750">
    <property type="entry name" value="GcrA"/>
    <property type="match status" value="1"/>
</dbReference>
<dbReference type="RefSeq" id="WP_079537443.1">
    <property type="nucleotide sequence ID" value="NZ_LT670844.1"/>
</dbReference>
<feature type="compositionally biased region" description="Basic and acidic residues" evidence="1">
    <location>
        <begin position="61"/>
        <end position="75"/>
    </location>
</feature>
<evidence type="ECO:0000313" key="2">
    <source>
        <dbReference type="EMBL" id="SHJ71850.1"/>
    </source>
</evidence>
<reference evidence="2 3" key="1">
    <citation type="submission" date="2016-11" db="EMBL/GenBank/DDBJ databases">
        <authorList>
            <person name="Jaros S."/>
            <person name="Januszkiewicz K."/>
            <person name="Wedrychowicz H."/>
        </authorList>
    </citation>
    <scope>NUCLEOTIDE SEQUENCE [LARGE SCALE GENOMIC DNA]</scope>
    <source>
        <strain evidence="2 3">GAS499</strain>
    </source>
</reference>
<gene>
    <name evidence="2" type="ORF">SAMN05444159_1307</name>
</gene>
<dbReference type="Proteomes" id="UP000189935">
    <property type="component" value="Chromosome I"/>
</dbReference>
<name>A0A1M6LL13_9BRAD</name>